<gene>
    <name evidence="1" type="ORF">D9753_35565</name>
</gene>
<evidence type="ECO:0000313" key="2">
    <source>
        <dbReference type="Proteomes" id="UP000268329"/>
    </source>
</evidence>
<organism evidence="1 2">
    <name type="scientific">Streptomyces dangxiongensis</name>
    <dbReference type="NCBI Taxonomy" id="1442032"/>
    <lineage>
        <taxon>Bacteria</taxon>
        <taxon>Bacillati</taxon>
        <taxon>Actinomycetota</taxon>
        <taxon>Actinomycetes</taxon>
        <taxon>Kitasatosporales</taxon>
        <taxon>Streptomycetaceae</taxon>
        <taxon>Streptomyces</taxon>
    </lineage>
</organism>
<dbReference type="AlphaFoldDB" id="A0A3G2JRG4"/>
<evidence type="ECO:0000313" key="1">
    <source>
        <dbReference type="EMBL" id="AYN43307.1"/>
    </source>
</evidence>
<name>A0A3G2JRG4_9ACTN</name>
<keyword evidence="2" id="KW-1185">Reference proteome</keyword>
<sequence>MAMEWLNDVPELAAFCGTTVLAAALDHGYNAGVLRFTRLLGRGDTERQCEVQASWEETVAALDAAPDDDERQRVRAEHTRRWTVEFAEMLESMEPAERGRVAAEARALARQFVTDCGSGGAGVVNNFHGGSPVVLNGARSRAVVNFGTAG</sequence>
<protein>
    <submittedName>
        <fullName evidence="1">Uncharacterized protein</fullName>
    </submittedName>
</protein>
<accession>A0A3G2JRG4</accession>
<dbReference type="EMBL" id="CP033073">
    <property type="protein sequence ID" value="AYN43307.1"/>
    <property type="molecule type" value="Genomic_DNA"/>
</dbReference>
<dbReference type="OrthoDB" id="3544267at2"/>
<dbReference type="KEGG" id="sdd:D9753_35565"/>
<dbReference type="Proteomes" id="UP000268329">
    <property type="component" value="Chromosome"/>
</dbReference>
<proteinExistence type="predicted"/>
<reference evidence="1 2" key="1">
    <citation type="submission" date="2018-10" db="EMBL/GenBank/DDBJ databases">
        <title>The genome of Streptomyces dangxiongensis Z022.</title>
        <authorList>
            <person name="Zhang B."/>
        </authorList>
    </citation>
    <scope>NUCLEOTIDE SEQUENCE [LARGE SCALE GENOMIC DNA]</scope>
    <source>
        <strain evidence="1 2">Z022</strain>
    </source>
</reference>